<evidence type="ECO:0000256" key="6">
    <source>
        <dbReference type="RuleBase" id="RU361157"/>
    </source>
</evidence>
<keyword evidence="3 6" id="KW-1133">Transmembrane helix</keyword>
<dbReference type="AlphaFoldDB" id="A0AAU8IS28"/>
<feature type="transmembrane region" description="Helical" evidence="6">
    <location>
        <begin position="132"/>
        <end position="157"/>
    </location>
</feature>
<dbReference type="PROSITE" id="PS51012">
    <property type="entry name" value="ABC_TM2"/>
    <property type="match status" value="1"/>
</dbReference>
<proteinExistence type="inferred from homology"/>
<dbReference type="InterPro" id="IPR013525">
    <property type="entry name" value="ABC2_TM"/>
</dbReference>
<dbReference type="RefSeq" id="WP_353942635.1">
    <property type="nucleotide sequence ID" value="NZ_CP159534.1"/>
</dbReference>
<feature type="transmembrane region" description="Helical" evidence="6">
    <location>
        <begin position="219"/>
        <end position="238"/>
    </location>
</feature>
<reference evidence="8" key="1">
    <citation type="submission" date="2024-06" db="EMBL/GenBank/DDBJ databases">
        <title>Streptomyces sp. strain HUAS MG91 genome sequences.</title>
        <authorList>
            <person name="Mo P."/>
        </authorList>
    </citation>
    <scope>NUCLEOTIDE SEQUENCE</scope>
    <source>
        <strain evidence="8">HUAS MG91</strain>
    </source>
</reference>
<keyword evidence="6" id="KW-0813">Transport</keyword>
<dbReference type="Pfam" id="PF01061">
    <property type="entry name" value="ABC2_membrane"/>
    <property type="match status" value="1"/>
</dbReference>
<evidence type="ECO:0000256" key="1">
    <source>
        <dbReference type="ARBA" id="ARBA00004141"/>
    </source>
</evidence>
<evidence type="ECO:0000256" key="3">
    <source>
        <dbReference type="ARBA" id="ARBA00022989"/>
    </source>
</evidence>
<accession>A0AAU8IS28</accession>
<organism evidence="8">
    <name type="scientific">Streptomyces tabacisoli</name>
    <dbReference type="NCBI Taxonomy" id="3156398"/>
    <lineage>
        <taxon>Bacteria</taxon>
        <taxon>Bacillati</taxon>
        <taxon>Actinomycetota</taxon>
        <taxon>Actinomycetes</taxon>
        <taxon>Kitasatosporales</taxon>
        <taxon>Streptomycetaceae</taxon>
        <taxon>Streptomyces</taxon>
    </lineage>
</organism>
<dbReference type="InterPro" id="IPR000412">
    <property type="entry name" value="ABC_2_transport"/>
</dbReference>
<dbReference type="GO" id="GO:0046677">
    <property type="term" value="P:response to antibiotic"/>
    <property type="evidence" value="ECO:0007669"/>
    <property type="project" value="UniProtKB-KW"/>
</dbReference>
<dbReference type="EMBL" id="CP159534">
    <property type="protein sequence ID" value="XCJ71003.1"/>
    <property type="molecule type" value="Genomic_DNA"/>
</dbReference>
<dbReference type="PANTHER" id="PTHR43229">
    <property type="entry name" value="NODULATION PROTEIN J"/>
    <property type="match status" value="1"/>
</dbReference>
<keyword evidence="6" id="KW-1003">Cell membrane</keyword>
<feature type="transmembrane region" description="Helical" evidence="6">
    <location>
        <begin position="169"/>
        <end position="191"/>
    </location>
</feature>
<protein>
    <recommendedName>
        <fullName evidence="6">Transport permease protein</fullName>
    </recommendedName>
</protein>
<dbReference type="GO" id="GO:0140359">
    <property type="term" value="F:ABC-type transporter activity"/>
    <property type="evidence" value="ECO:0007669"/>
    <property type="project" value="InterPro"/>
</dbReference>
<feature type="transmembrane region" description="Helical" evidence="6">
    <location>
        <begin position="26"/>
        <end position="44"/>
    </location>
</feature>
<dbReference type="KEGG" id="stac:ABII15_13920"/>
<keyword evidence="5" id="KW-0046">Antibiotic resistance</keyword>
<evidence type="ECO:0000259" key="7">
    <source>
        <dbReference type="PROSITE" id="PS51012"/>
    </source>
</evidence>
<keyword evidence="4 6" id="KW-0472">Membrane</keyword>
<evidence type="ECO:0000256" key="2">
    <source>
        <dbReference type="ARBA" id="ARBA00022692"/>
    </source>
</evidence>
<name>A0AAU8IS28_9ACTN</name>
<dbReference type="PIRSF" id="PIRSF006648">
    <property type="entry name" value="DrrB"/>
    <property type="match status" value="1"/>
</dbReference>
<comment type="similarity">
    <text evidence="6">Belongs to the ABC-2 integral membrane protein family.</text>
</comment>
<dbReference type="PANTHER" id="PTHR43229:SF2">
    <property type="entry name" value="NODULATION PROTEIN J"/>
    <property type="match status" value="1"/>
</dbReference>
<dbReference type="InterPro" id="IPR051784">
    <property type="entry name" value="Nod_factor_ABC_transporter"/>
</dbReference>
<gene>
    <name evidence="8" type="ORF">ABII15_13920</name>
</gene>
<feature type="transmembrane region" description="Helical" evidence="6">
    <location>
        <begin position="56"/>
        <end position="77"/>
    </location>
</feature>
<feature type="transmembrane region" description="Helical" evidence="6">
    <location>
        <begin position="98"/>
        <end position="126"/>
    </location>
</feature>
<sequence length="250" mass="26849">MSDALLRSGVLVKHNVILRLRDPGQMISYLVVPMVLMVVFKPLYVKALDGSTLQAVTGPLVMFSVFALSIVGNSILLEREWHTWDRLRVTRANQAELLIGKTVPVFVVLVVQQLTLLVYGSFIIGLDVTGPVLLIALAIMVWGFTLLAMGSALATVVRSRGDLHLATDLGSIIVSSLGGAVVPVSLMPSWAAQLAHVSPGYWGLTMIQSAVVGDVDRTLRSAVVCLAVGAAFGAFAVYRLSRGWGRSRLL</sequence>
<evidence type="ECO:0000313" key="8">
    <source>
        <dbReference type="EMBL" id="XCJ71003.1"/>
    </source>
</evidence>
<comment type="subcellular location">
    <subcellularLocation>
        <location evidence="6">Cell membrane</location>
        <topology evidence="6">Multi-pass membrane protein</topology>
    </subcellularLocation>
    <subcellularLocation>
        <location evidence="1">Membrane</location>
        <topology evidence="1">Multi-pass membrane protein</topology>
    </subcellularLocation>
</comment>
<dbReference type="GO" id="GO:0043190">
    <property type="term" value="C:ATP-binding cassette (ABC) transporter complex"/>
    <property type="evidence" value="ECO:0007669"/>
    <property type="project" value="InterPro"/>
</dbReference>
<feature type="domain" description="ABC transmembrane type-2" evidence="7">
    <location>
        <begin position="20"/>
        <end position="243"/>
    </location>
</feature>
<dbReference type="InterPro" id="IPR047817">
    <property type="entry name" value="ABC2_TM_bact-type"/>
</dbReference>
<evidence type="ECO:0000256" key="4">
    <source>
        <dbReference type="ARBA" id="ARBA00023136"/>
    </source>
</evidence>
<evidence type="ECO:0000256" key="5">
    <source>
        <dbReference type="ARBA" id="ARBA00023251"/>
    </source>
</evidence>
<keyword evidence="2 6" id="KW-0812">Transmembrane</keyword>